<accession>A0A1B2LYX1</accession>
<evidence type="ECO:0000313" key="3">
    <source>
        <dbReference type="Proteomes" id="UP000093391"/>
    </source>
</evidence>
<dbReference type="GO" id="GO:0043709">
    <property type="term" value="P:cell adhesion involved in single-species biofilm formation"/>
    <property type="evidence" value="ECO:0007669"/>
    <property type="project" value="InterPro"/>
</dbReference>
<dbReference type="InterPro" id="IPR023829">
    <property type="entry name" value="PGA_PgaD"/>
</dbReference>
<dbReference type="RefSeq" id="WP_067553997.1">
    <property type="nucleotide sequence ID" value="NZ_CP016895.1"/>
</dbReference>
<organism evidence="2 3">
    <name type="scientific">Acinetobacter larvae</name>
    <dbReference type="NCBI Taxonomy" id="1789224"/>
    <lineage>
        <taxon>Bacteria</taxon>
        <taxon>Pseudomonadati</taxon>
        <taxon>Pseudomonadota</taxon>
        <taxon>Gammaproteobacteria</taxon>
        <taxon>Moraxellales</taxon>
        <taxon>Moraxellaceae</taxon>
        <taxon>Acinetobacter</taxon>
    </lineage>
</organism>
<keyword evidence="1" id="KW-0812">Transmembrane</keyword>
<dbReference type="EMBL" id="CP016895">
    <property type="protein sequence ID" value="AOA58137.1"/>
    <property type="molecule type" value="Genomic_DNA"/>
</dbReference>
<feature type="transmembrane region" description="Helical" evidence="1">
    <location>
        <begin position="81"/>
        <end position="105"/>
    </location>
</feature>
<dbReference type="OrthoDB" id="6717122at2"/>
<keyword evidence="3" id="KW-1185">Reference proteome</keyword>
<sequence length="163" mass="19505">MTIPQQEYQLIEDESLLDIPQYIDKPHYVKNKLAGYSLQVVGWTIFMLILLPVATLFLWWFEITTIQHYIFIDYSSARMDNLVNISLLILCCGLILILWACYNWLRFSHMERRFFFNNISAEQFVTHFDINIAQYIQLKTSHNLTLYYDQFGKLYSYDVNDMS</sequence>
<reference evidence="2 3" key="1">
    <citation type="submission" date="2016-08" db="EMBL/GenBank/DDBJ databases">
        <authorList>
            <person name="Seilhamer J.J."/>
        </authorList>
    </citation>
    <scope>NUCLEOTIDE SEQUENCE [LARGE SCALE GENOMIC DNA]</scope>
    <source>
        <strain evidence="2 3">BRTC-1</strain>
    </source>
</reference>
<dbReference type="STRING" id="1789224.BFG52_07065"/>
<feature type="transmembrane region" description="Helical" evidence="1">
    <location>
        <begin position="40"/>
        <end position="61"/>
    </location>
</feature>
<dbReference type="KEGG" id="ala:BFG52_07065"/>
<dbReference type="AlphaFoldDB" id="A0A1B2LYX1"/>
<gene>
    <name evidence="2" type="ORF">BFG52_07065</name>
</gene>
<proteinExistence type="predicted"/>
<protein>
    <submittedName>
        <fullName evidence="2">Poly-beta-1,6-N-acetyl-D-glucosamine biosynthesis protein PgaD</fullName>
    </submittedName>
</protein>
<dbReference type="Pfam" id="PF13994">
    <property type="entry name" value="PgaD"/>
    <property type="match status" value="1"/>
</dbReference>
<name>A0A1B2LYX1_9GAMM</name>
<dbReference type="Proteomes" id="UP000093391">
    <property type="component" value="Chromosome"/>
</dbReference>
<evidence type="ECO:0000256" key="1">
    <source>
        <dbReference type="SAM" id="Phobius"/>
    </source>
</evidence>
<dbReference type="NCBIfam" id="TIGR03940">
    <property type="entry name" value="PGA_PgaD"/>
    <property type="match status" value="1"/>
</dbReference>
<evidence type="ECO:0000313" key="2">
    <source>
        <dbReference type="EMBL" id="AOA58137.1"/>
    </source>
</evidence>
<keyword evidence="1" id="KW-0472">Membrane</keyword>
<keyword evidence="1" id="KW-1133">Transmembrane helix</keyword>